<dbReference type="AlphaFoldDB" id="A0A4P2VBX2"/>
<feature type="compositionally biased region" description="Low complexity" evidence="1">
    <location>
        <begin position="1"/>
        <end position="12"/>
    </location>
</feature>
<dbReference type="InterPro" id="IPR037236">
    <property type="entry name" value="STIV_B116-like_sf"/>
</dbReference>
<evidence type="ECO:0000256" key="1">
    <source>
        <dbReference type="SAM" id="MobiDB-lite"/>
    </source>
</evidence>
<name>A0A4P2VBX2_9ARCH</name>
<dbReference type="EMBL" id="AP018732">
    <property type="protein sequence ID" value="BBE42046.1"/>
    <property type="molecule type" value="Genomic_DNA"/>
</dbReference>
<protein>
    <submittedName>
        <fullName evidence="2">Uncharacterized protein</fullName>
    </submittedName>
</protein>
<reference evidence="2 3" key="1">
    <citation type="journal article" date="2019" name="ISME J.">
        <title>Isolation and characterization of a thermophilic sulfur- and iron-reducing thaumarchaeote from a terrestrial acidic hot spring.</title>
        <authorList>
            <person name="Kato S."/>
            <person name="Itoh T."/>
            <person name="Yuki M."/>
            <person name="Nagamori M."/>
            <person name="Ohnishi M."/>
            <person name="Uematsu K."/>
            <person name="Suzuki K."/>
            <person name="Takashina T."/>
            <person name="Ohkuma M."/>
        </authorList>
    </citation>
    <scope>NUCLEOTIDE SEQUENCE [LARGE SCALE GENOMIC DNA]</scope>
    <source>
        <strain evidence="2 3">NAS-02</strain>
    </source>
</reference>
<sequence>MESGSETSGEGSTPREEFEGREIDRRGVLEALAPFARRVAVLSVPLMNARVPVFAAALSMSVEDGPWLGDLVRGLASAGVPVENYVVHPPTLAALERILGYEFPVVGRGEDGAPLRFIRGRYVAGHNDLQISLSIGRRIEEGRPLTREEIDGLVREGKVSLTVVYYY</sequence>
<dbReference type="Proteomes" id="UP000509448">
    <property type="component" value="Chromosome"/>
</dbReference>
<dbReference type="Gene3D" id="3.40.50.11170">
    <property type="entry name" value="Uncharacterised protein PF08960, DUF1874"/>
    <property type="match status" value="1"/>
</dbReference>
<dbReference type="RefSeq" id="WP_174448322.1">
    <property type="nucleotide sequence ID" value="NZ_AP018732.1"/>
</dbReference>
<organism evidence="2 3">
    <name type="scientific">Conexivisphaera calida</name>
    <dbReference type="NCBI Taxonomy" id="1874277"/>
    <lineage>
        <taxon>Archaea</taxon>
        <taxon>Nitrososphaerota</taxon>
        <taxon>Conexivisphaeria</taxon>
        <taxon>Conexivisphaerales</taxon>
        <taxon>Conexivisphaeraceae</taxon>
        <taxon>Conexivisphaera</taxon>
    </lineage>
</organism>
<accession>A0A4P2VBX2</accession>
<dbReference type="KEGG" id="ccai:NAS2_0657"/>
<dbReference type="GeneID" id="55584472"/>
<evidence type="ECO:0000313" key="3">
    <source>
        <dbReference type="Proteomes" id="UP000509448"/>
    </source>
</evidence>
<keyword evidence="3" id="KW-1185">Reference proteome</keyword>
<proteinExistence type="predicted"/>
<feature type="region of interest" description="Disordered" evidence="1">
    <location>
        <begin position="1"/>
        <end position="20"/>
    </location>
</feature>
<evidence type="ECO:0000313" key="2">
    <source>
        <dbReference type="EMBL" id="BBE42046.1"/>
    </source>
</evidence>
<gene>
    <name evidence="2" type="ORF">NAS2_0657</name>
</gene>